<keyword evidence="9" id="KW-0443">Lipid metabolism</keyword>
<dbReference type="InterPro" id="IPR003758">
    <property type="entry name" value="LpxK"/>
</dbReference>
<dbReference type="GO" id="GO:0009244">
    <property type="term" value="P:lipopolysaccharide core region biosynthetic process"/>
    <property type="evidence" value="ECO:0007669"/>
    <property type="project" value="TreeGrafter"/>
</dbReference>
<keyword evidence="10" id="KW-1133">Transmembrane helix</keyword>
<evidence type="ECO:0000256" key="4">
    <source>
        <dbReference type="ARBA" id="ARBA00022556"/>
    </source>
</evidence>
<dbReference type="GO" id="GO:0005524">
    <property type="term" value="F:ATP binding"/>
    <property type="evidence" value="ECO:0007669"/>
    <property type="project" value="UniProtKB-KW"/>
</dbReference>
<dbReference type="AlphaFoldDB" id="A0A381XKV1"/>
<evidence type="ECO:0000256" key="9">
    <source>
        <dbReference type="ARBA" id="ARBA00023098"/>
    </source>
</evidence>
<keyword evidence="8" id="KW-0067">ATP-binding</keyword>
<dbReference type="PANTHER" id="PTHR42724">
    <property type="entry name" value="TETRAACYLDISACCHARIDE 4'-KINASE"/>
    <property type="match status" value="1"/>
</dbReference>
<evidence type="ECO:0000313" key="11">
    <source>
        <dbReference type="EMBL" id="SVA65358.1"/>
    </source>
</evidence>
<evidence type="ECO:0000256" key="2">
    <source>
        <dbReference type="ARBA" id="ARBA00012071"/>
    </source>
</evidence>
<keyword evidence="5" id="KW-0808">Transferase</keyword>
<dbReference type="PANTHER" id="PTHR42724:SF1">
    <property type="entry name" value="TETRAACYLDISACCHARIDE 4'-KINASE, MITOCHONDRIAL-RELATED"/>
    <property type="match status" value="1"/>
</dbReference>
<comment type="pathway">
    <text evidence="1">Glycolipid biosynthesis; lipid IV(A) biosynthesis; lipid IV(A) from (3R)-3-hydroxytetradecanoyl-[acyl-carrier-protein] and UDP-N-acetyl-alpha-D-glucosamine: step 6/6.</text>
</comment>
<accession>A0A381XKV1</accession>
<proteinExistence type="inferred from homology"/>
<dbReference type="EMBL" id="UINC01015539">
    <property type="protein sequence ID" value="SVA65358.1"/>
    <property type="molecule type" value="Genomic_DNA"/>
</dbReference>
<reference evidence="11" key="1">
    <citation type="submission" date="2018-05" db="EMBL/GenBank/DDBJ databases">
        <authorList>
            <person name="Lanie J.A."/>
            <person name="Ng W.-L."/>
            <person name="Kazmierczak K.M."/>
            <person name="Andrzejewski T.M."/>
            <person name="Davidsen T.M."/>
            <person name="Wayne K.J."/>
            <person name="Tettelin H."/>
            <person name="Glass J.I."/>
            <person name="Rusch D."/>
            <person name="Podicherti R."/>
            <person name="Tsui H.-C.T."/>
            <person name="Winkler M.E."/>
        </authorList>
    </citation>
    <scope>NUCLEOTIDE SEQUENCE</scope>
</reference>
<evidence type="ECO:0000256" key="3">
    <source>
        <dbReference type="ARBA" id="ARBA00022516"/>
    </source>
</evidence>
<gene>
    <name evidence="11" type="ORF">METZ01_LOCUS118212</name>
</gene>
<keyword evidence="10" id="KW-0812">Transmembrane</keyword>
<keyword evidence="7" id="KW-0418">Kinase</keyword>
<sequence length="308" mass="36002">MKLKKPKFWDSSKFSFWVILFFPISILFLLFSFIKKLQSPKNFPVPIICVGNIYLGGTGKTPLVLEIFKITKLLGKKPAFVKKYYDYLEDEITMLKKIGRIFVSKNRTEAIESLIENKNDLAILDDGFQDFTINKNLSIVCFNQKQWIGNGFIIPSGPLREKLSALKRAHCVFINGKADTRIENEIYKENKNIEIYYSKYKPLDINKFKNKTIIAFSGIGNPTNFFDLLIENNLLLKEVFYYPDHYNFSKTELDTLINKAKINNAVLLTTEKDYYRIDDNYKKNIEFLKIELEIENKNSFIELIKKSL</sequence>
<keyword evidence="10" id="KW-0472">Membrane</keyword>
<dbReference type="HAMAP" id="MF_00409">
    <property type="entry name" value="LpxK"/>
    <property type="match status" value="1"/>
</dbReference>
<keyword evidence="4" id="KW-0441">Lipid A biosynthesis</keyword>
<protein>
    <recommendedName>
        <fullName evidence="2">tetraacyldisaccharide 4'-kinase</fullName>
        <ecNumber evidence="2">2.7.1.130</ecNumber>
    </recommendedName>
</protein>
<organism evidence="11">
    <name type="scientific">marine metagenome</name>
    <dbReference type="NCBI Taxonomy" id="408172"/>
    <lineage>
        <taxon>unclassified sequences</taxon>
        <taxon>metagenomes</taxon>
        <taxon>ecological metagenomes</taxon>
    </lineage>
</organism>
<name>A0A381XKV1_9ZZZZ</name>
<evidence type="ECO:0000256" key="6">
    <source>
        <dbReference type="ARBA" id="ARBA00022741"/>
    </source>
</evidence>
<dbReference type="Pfam" id="PF02606">
    <property type="entry name" value="LpxK"/>
    <property type="match status" value="1"/>
</dbReference>
<dbReference type="GO" id="GO:0009029">
    <property type="term" value="F:lipid-A 4'-kinase activity"/>
    <property type="evidence" value="ECO:0007669"/>
    <property type="project" value="UniProtKB-EC"/>
</dbReference>
<evidence type="ECO:0000256" key="10">
    <source>
        <dbReference type="SAM" id="Phobius"/>
    </source>
</evidence>
<feature type="transmembrane region" description="Helical" evidence="10">
    <location>
        <begin position="14"/>
        <end position="34"/>
    </location>
</feature>
<keyword evidence="3" id="KW-0444">Lipid biosynthesis</keyword>
<dbReference type="UniPathway" id="UPA00359">
    <property type="reaction ID" value="UER00482"/>
</dbReference>
<evidence type="ECO:0000256" key="8">
    <source>
        <dbReference type="ARBA" id="ARBA00022840"/>
    </source>
</evidence>
<dbReference type="GO" id="GO:0005886">
    <property type="term" value="C:plasma membrane"/>
    <property type="evidence" value="ECO:0007669"/>
    <property type="project" value="TreeGrafter"/>
</dbReference>
<dbReference type="EC" id="2.7.1.130" evidence="2"/>
<evidence type="ECO:0000256" key="7">
    <source>
        <dbReference type="ARBA" id="ARBA00022777"/>
    </source>
</evidence>
<evidence type="ECO:0000256" key="1">
    <source>
        <dbReference type="ARBA" id="ARBA00004870"/>
    </source>
</evidence>
<dbReference type="GO" id="GO:0009245">
    <property type="term" value="P:lipid A biosynthetic process"/>
    <property type="evidence" value="ECO:0007669"/>
    <property type="project" value="UniProtKB-KW"/>
</dbReference>
<dbReference type="NCBIfam" id="TIGR00682">
    <property type="entry name" value="lpxK"/>
    <property type="match status" value="1"/>
</dbReference>
<keyword evidence="6" id="KW-0547">Nucleotide-binding</keyword>
<evidence type="ECO:0000256" key="5">
    <source>
        <dbReference type="ARBA" id="ARBA00022679"/>
    </source>
</evidence>